<reference evidence="1 2" key="1">
    <citation type="submission" date="2020-02" db="EMBL/GenBank/DDBJ databases">
        <title>Acidophilic actinobacteria isolated from forest soil.</title>
        <authorList>
            <person name="Golinska P."/>
        </authorList>
    </citation>
    <scope>NUCLEOTIDE SEQUENCE [LARGE SCALE GENOMIC DNA]</scope>
    <source>
        <strain evidence="1 2">NL8</strain>
    </source>
</reference>
<protein>
    <recommendedName>
        <fullName evidence="3">ATP-binding protein</fullName>
    </recommendedName>
</protein>
<keyword evidence="2" id="KW-1185">Reference proteome</keyword>
<dbReference type="EMBL" id="JAAFYZ010000003">
    <property type="protein sequence ID" value="MBS2545496.1"/>
    <property type="molecule type" value="Genomic_DNA"/>
</dbReference>
<dbReference type="Gene3D" id="3.40.50.300">
    <property type="entry name" value="P-loop containing nucleotide triphosphate hydrolases"/>
    <property type="match status" value="1"/>
</dbReference>
<dbReference type="Proteomes" id="UP000730482">
    <property type="component" value="Unassembled WGS sequence"/>
</dbReference>
<gene>
    <name evidence="1" type="ORF">KGQ19_01300</name>
</gene>
<accession>A0ABS5KK31</accession>
<dbReference type="InterPro" id="IPR027417">
    <property type="entry name" value="P-loop_NTPase"/>
</dbReference>
<dbReference type="SUPFAM" id="SSF52540">
    <property type="entry name" value="P-loop containing nucleoside triphosphate hydrolases"/>
    <property type="match status" value="1"/>
</dbReference>
<dbReference type="RefSeq" id="WP_212007161.1">
    <property type="nucleotide sequence ID" value="NZ_JAAFYZ010000003.1"/>
</dbReference>
<evidence type="ECO:0000313" key="1">
    <source>
        <dbReference type="EMBL" id="MBS2545496.1"/>
    </source>
</evidence>
<evidence type="ECO:0000313" key="2">
    <source>
        <dbReference type="Proteomes" id="UP000730482"/>
    </source>
</evidence>
<evidence type="ECO:0008006" key="3">
    <source>
        <dbReference type="Google" id="ProtNLM"/>
    </source>
</evidence>
<dbReference type="InterPro" id="IPR059206">
    <property type="entry name" value="Sll1717-like"/>
</dbReference>
<organism evidence="1 2">
    <name type="scientific">Catenulispora pinistramenti</name>
    <dbReference type="NCBI Taxonomy" id="2705254"/>
    <lineage>
        <taxon>Bacteria</taxon>
        <taxon>Bacillati</taxon>
        <taxon>Actinomycetota</taxon>
        <taxon>Actinomycetes</taxon>
        <taxon>Catenulisporales</taxon>
        <taxon>Catenulisporaceae</taxon>
        <taxon>Catenulispora</taxon>
    </lineage>
</organism>
<name>A0ABS5KK31_9ACTN</name>
<dbReference type="NCBIfam" id="NF047389">
    <property type="entry name" value="ATPase_Sll1717"/>
    <property type="match status" value="1"/>
</dbReference>
<sequence>MSEQIDVVSRLFFGRDDAEHDIADGLLSVSFLPTIAYDEALSGRKTLIIGRKGSGKSAICMHLAAQGYRPGSTVLITPDEAVGEEFNRFAVDGLTDEGSKALIWRFIFALQAARFLVDHLQADHPKHVPASAKALKRFLRDNGEVDDGSLHERVARASRMLGTSISLEAFGVKVAIGANKVELHISPTKQLEIIESAVQHAFSDLKCQNAHPPLLIIVDQLEQIWKNDRESDAMIVGLLLAGKHTALTYGRSLRCINFLRTDIYDALEFSEADKFHSDEVRIDWTDGLLRQLALRRAEASLGHPVTDTEMWGTIFPHAVAGEDTPRYLFSRVLPRPRDAIQFLNLCRDKAHANGNAQITEQDVIEATLPFSHWKVLDLAREYRMTLPFLREVLIVFENSGFELTRLGIAERFAPFRATLSDKFPASADIFDPDIIIDILHGVGFLGVRRGGTIIYANGAQSGIRPTETEFIIHPCFRPYLNATNARRLEVINIVTGHNVGVVVQGNDISGDTRFR</sequence>
<comment type="caution">
    <text evidence="1">The sequence shown here is derived from an EMBL/GenBank/DDBJ whole genome shotgun (WGS) entry which is preliminary data.</text>
</comment>
<proteinExistence type="predicted"/>